<sequence length="102" mass="11426">MFSLLYKFTVILIRVFKRRELCAKDIRPFPTQSPLRFSPQSLLTLALPFTNAMRFSLITRVTTRNGSLPMGDGIAFDKQFISEFSRAGVTGAETCVGGFSLK</sequence>
<reference evidence="1 2" key="1">
    <citation type="submission" date="2019-05" db="EMBL/GenBank/DDBJ databases">
        <title>Another draft genome of Portunus trituberculatus and its Hox gene families provides insights of decapod evolution.</title>
        <authorList>
            <person name="Jeong J.-H."/>
            <person name="Song I."/>
            <person name="Kim S."/>
            <person name="Choi T."/>
            <person name="Kim D."/>
            <person name="Ryu S."/>
            <person name="Kim W."/>
        </authorList>
    </citation>
    <scope>NUCLEOTIDE SEQUENCE [LARGE SCALE GENOMIC DNA]</scope>
    <source>
        <tissue evidence="1">Muscle</tissue>
    </source>
</reference>
<dbReference type="AlphaFoldDB" id="A0A5B7F3R5"/>
<dbReference type="EMBL" id="VSRR010004476">
    <property type="protein sequence ID" value="MPC39778.1"/>
    <property type="molecule type" value="Genomic_DNA"/>
</dbReference>
<comment type="caution">
    <text evidence="1">The sequence shown here is derived from an EMBL/GenBank/DDBJ whole genome shotgun (WGS) entry which is preliminary data.</text>
</comment>
<protein>
    <submittedName>
        <fullName evidence="1">Uncharacterized protein</fullName>
    </submittedName>
</protein>
<gene>
    <name evidence="1" type="ORF">E2C01_033327</name>
</gene>
<evidence type="ECO:0000313" key="1">
    <source>
        <dbReference type="EMBL" id="MPC39778.1"/>
    </source>
</evidence>
<organism evidence="1 2">
    <name type="scientific">Portunus trituberculatus</name>
    <name type="common">Swimming crab</name>
    <name type="synonym">Neptunus trituberculatus</name>
    <dbReference type="NCBI Taxonomy" id="210409"/>
    <lineage>
        <taxon>Eukaryota</taxon>
        <taxon>Metazoa</taxon>
        <taxon>Ecdysozoa</taxon>
        <taxon>Arthropoda</taxon>
        <taxon>Crustacea</taxon>
        <taxon>Multicrustacea</taxon>
        <taxon>Malacostraca</taxon>
        <taxon>Eumalacostraca</taxon>
        <taxon>Eucarida</taxon>
        <taxon>Decapoda</taxon>
        <taxon>Pleocyemata</taxon>
        <taxon>Brachyura</taxon>
        <taxon>Eubrachyura</taxon>
        <taxon>Portunoidea</taxon>
        <taxon>Portunidae</taxon>
        <taxon>Portuninae</taxon>
        <taxon>Portunus</taxon>
    </lineage>
</organism>
<proteinExistence type="predicted"/>
<accession>A0A5B7F3R5</accession>
<evidence type="ECO:0000313" key="2">
    <source>
        <dbReference type="Proteomes" id="UP000324222"/>
    </source>
</evidence>
<name>A0A5B7F3R5_PORTR</name>
<keyword evidence="2" id="KW-1185">Reference proteome</keyword>
<dbReference type="Proteomes" id="UP000324222">
    <property type="component" value="Unassembled WGS sequence"/>
</dbReference>